<dbReference type="HOGENOM" id="CLU_1210528_0_0_1"/>
<evidence type="ECO:0000313" key="6">
    <source>
        <dbReference type="EMBL" id="CEJ91549.1"/>
    </source>
</evidence>
<dbReference type="PANTHER" id="PTHR23507:SF1">
    <property type="entry name" value="FI18259P1-RELATED"/>
    <property type="match status" value="1"/>
</dbReference>
<accession>A0A0A1T9T2</accession>
<evidence type="ECO:0000256" key="5">
    <source>
        <dbReference type="SAM" id="Phobius"/>
    </source>
</evidence>
<sequence>MLLPIVAASVTDESRTQVIFLVQVLTIVLEFMVGPLAALLLEWIGPCPTLAMSIPIRLLALSFWHLSPIKSSNVTHREQAESVGQSRLSAYHQLQKAIVDLMHYVRYDMGTIFTNRSVIVDLVAMLIAKVGRPIEDLMAQFLSAKFKWPISKTNMLLSIGTAAQIPWYLVALPALSGWLQRHKGDAIQANRALAIILVSFLWLGILARGLAPTINLFIVGEYPEASIAW</sequence>
<evidence type="ECO:0000256" key="2">
    <source>
        <dbReference type="ARBA" id="ARBA00022692"/>
    </source>
</evidence>
<keyword evidence="2 5" id="KW-0812">Transmembrane</keyword>
<dbReference type="GO" id="GO:0022857">
    <property type="term" value="F:transmembrane transporter activity"/>
    <property type="evidence" value="ECO:0007669"/>
    <property type="project" value="TreeGrafter"/>
</dbReference>
<dbReference type="OrthoDB" id="194139at2759"/>
<reference evidence="6 7" key="1">
    <citation type="journal article" date="2015" name="Genome Announc.">
        <title>Draft Genome Sequence and Gene Annotation of the Entomopathogenic Fungus Verticillium hemipterigenum.</title>
        <authorList>
            <person name="Horn F."/>
            <person name="Habel A."/>
            <person name="Scharf D.H."/>
            <person name="Dworschak J."/>
            <person name="Brakhage A.A."/>
            <person name="Guthke R."/>
            <person name="Hertweck C."/>
            <person name="Linde J."/>
        </authorList>
    </citation>
    <scope>NUCLEOTIDE SEQUENCE [LARGE SCALE GENOMIC DNA]</scope>
</reference>
<comment type="subcellular location">
    <subcellularLocation>
        <location evidence="1">Membrane</location>
        <topology evidence="1">Multi-pass membrane protein</topology>
    </subcellularLocation>
</comment>
<evidence type="ECO:0000256" key="1">
    <source>
        <dbReference type="ARBA" id="ARBA00004141"/>
    </source>
</evidence>
<organism evidence="6 7">
    <name type="scientific">[Torrubiella] hemipterigena</name>
    <dbReference type="NCBI Taxonomy" id="1531966"/>
    <lineage>
        <taxon>Eukaryota</taxon>
        <taxon>Fungi</taxon>
        <taxon>Dikarya</taxon>
        <taxon>Ascomycota</taxon>
        <taxon>Pezizomycotina</taxon>
        <taxon>Sordariomycetes</taxon>
        <taxon>Hypocreomycetidae</taxon>
        <taxon>Hypocreales</taxon>
        <taxon>Clavicipitaceae</taxon>
        <taxon>Clavicipitaceae incertae sedis</taxon>
        <taxon>'Torrubiella' clade</taxon>
    </lineage>
</organism>
<feature type="transmembrane region" description="Helical" evidence="5">
    <location>
        <begin position="155"/>
        <end position="179"/>
    </location>
</feature>
<proteinExistence type="predicted"/>
<gene>
    <name evidence="6" type="ORF">VHEMI07251</name>
</gene>
<name>A0A0A1T9T2_9HYPO</name>
<keyword evidence="4 5" id="KW-0472">Membrane</keyword>
<dbReference type="EMBL" id="CDHN01000004">
    <property type="protein sequence ID" value="CEJ91549.1"/>
    <property type="molecule type" value="Genomic_DNA"/>
</dbReference>
<keyword evidence="3 5" id="KW-1133">Transmembrane helix</keyword>
<evidence type="ECO:0000256" key="3">
    <source>
        <dbReference type="ARBA" id="ARBA00022989"/>
    </source>
</evidence>
<dbReference type="AlphaFoldDB" id="A0A0A1T9T2"/>
<dbReference type="Proteomes" id="UP000039046">
    <property type="component" value="Unassembled WGS sequence"/>
</dbReference>
<dbReference type="GO" id="GO:0016020">
    <property type="term" value="C:membrane"/>
    <property type="evidence" value="ECO:0007669"/>
    <property type="project" value="UniProtKB-SubCell"/>
</dbReference>
<evidence type="ECO:0000256" key="4">
    <source>
        <dbReference type="ARBA" id="ARBA00023136"/>
    </source>
</evidence>
<feature type="transmembrane region" description="Helical" evidence="5">
    <location>
        <begin position="191"/>
        <end position="211"/>
    </location>
</feature>
<dbReference type="PANTHER" id="PTHR23507">
    <property type="entry name" value="ZGC:174356"/>
    <property type="match status" value="1"/>
</dbReference>
<keyword evidence="7" id="KW-1185">Reference proteome</keyword>
<protein>
    <submittedName>
        <fullName evidence="6">Uncharacterized protein</fullName>
    </submittedName>
</protein>
<evidence type="ECO:0000313" key="7">
    <source>
        <dbReference type="Proteomes" id="UP000039046"/>
    </source>
</evidence>
<feature type="transmembrane region" description="Helical" evidence="5">
    <location>
        <begin position="20"/>
        <end position="41"/>
    </location>
</feature>